<dbReference type="AlphaFoldDB" id="A0AAW3JRW0"/>
<reference evidence="3 4" key="1">
    <citation type="submission" date="2015-10" db="EMBL/GenBank/DDBJ databases">
        <title>Butyribacter intestini gen. nov., sp. nov., a butyric acid-producing bacterium of the family Lachnospiraceae isolated from the human faeces.</title>
        <authorList>
            <person name="Zou Y."/>
            <person name="Xue W."/>
            <person name="Luo G."/>
            <person name="Lv M."/>
        </authorList>
    </citation>
    <scope>NUCLEOTIDE SEQUENCE [LARGE SCALE GENOMIC DNA]</scope>
    <source>
        <strain evidence="3 4">TF01-11</strain>
    </source>
</reference>
<evidence type="ECO:0000313" key="3">
    <source>
        <dbReference type="EMBL" id="KQC85393.1"/>
    </source>
</evidence>
<gene>
    <name evidence="3" type="ORF">APZ18_11965</name>
</gene>
<organism evidence="3 4">
    <name type="scientific">Butyribacter intestini</name>
    <dbReference type="NCBI Taxonomy" id="1703332"/>
    <lineage>
        <taxon>Bacteria</taxon>
        <taxon>Bacillati</taxon>
        <taxon>Bacillota</taxon>
        <taxon>Clostridia</taxon>
        <taxon>Lachnospirales</taxon>
        <taxon>Lachnospiraceae</taxon>
        <taxon>Butyribacter</taxon>
    </lineage>
</organism>
<accession>A0AAW3JRW0</accession>
<dbReference type="Proteomes" id="UP000050833">
    <property type="component" value="Unassembled WGS sequence"/>
</dbReference>
<dbReference type="InterPro" id="IPR025588">
    <property type="entry name" value="YcxB-like_C"/>
</dbReference>
<feature type="transmembrane region" description="Helical" evidence="1">
    <location>
        <begin position="57"/>
        <end position="80"/>
    </location>
</feature>
<evidence type="ECO:0000259" key="2">
    <source>
        <dbReference type="Pfam" id="PF14317"/>
    </source>
</evidence>
<comment type="caution">
    <text evidence="3">The sequence shown here is derived from an EMBL/GenBank/DDBJ whole genome shotgun (WGS) entry which is preliminary data.</text>
</comment>
<evidence type="ECO:0000313" key="4">
    <source>
        <dbReference type="Proteomes" id="UP000050833"/>
    </source>
</evidence>
<feature type="domain" description="YcxB-like C-terminal" evidence="2">
    <location>
        <begin position="107"/>
        <end position="165"/>
    </location>
</feature>
<proteinExistence type="predicted"/>
<evidence type="ECO:0000256" key="1">
    <source>
        <dbReference type="SAM" id="Phobius"/>
    </source>
</evidence>
<dbReference type="RefSeq" id="WP_055945244.1">
    <property type="nucleotide sequence ID" value="NZ_JAQDCV010000007.1"/>
</dbReference>
<keyword evidence="1" id="KW-0812">Transmembrane</keyword>
<keyword evidence="1" id="KW-0472">Membrane</keyword>
<dbReference type="EMBL" id="LLKB01000005">
    <property type="protein sequence ID" value="KQC85393.1"/>
    <property type="molecule type" value="Genomic_DNA"/>
</dbReference>
<keyword evidence="4" id="KW-1185">Reference proteome</keyword>
<keyword evidence="1" id="KW-1133">Transmembrane helix</keyword>
<dbReference type="Pfam" id="PF14317">
    <property type="entry name" value="YcxB"/>
    <property type="match status" value="1"/>
</dbReference>
<feature type="transmembrane region" description="Helical" evidence="1">
    <location>
        <begin position="31"/>
        <end position="51"/>
    </location>
</feature>
<name>A0AAW3JRW0_9FIRM</name>
<sequence length="174" mass="20157">MKYNIDLNDNDYIEFNYSYLKHSKIGKYSLLATRISFPIAMFVFVLALLIIKIEIGLVISVAAVAVLSTVLWWFIVPVLMRRNIKKDIMKMKSDGKLLYHEKASVEFLDDRIVETCEQGETVVKYSDIVNVYEEKGYIYIFYGAMQAFILPERCFGDNEIREIKNKLSQSGVRA</sequence>
<protein>
    <recommendedName>
        <fullName evidence="2">YcxB-like C-terminal domain-containing protein</fullName>
    </recommendedName>
</protein>